<organism evidence="1 2">
    <name type="scientific">Rubricoccus marinus</name>
    <dbReference type="NCBI Taxonomy" id="716817"/>
    <lineage>
        <taxon>Bacteria</taxon>
        <taxon>Pseudomonadati</taxon>
        <taxon>Rhodothermota</taxon>
        <taxon>Rhodothermia</taxon>
        <taxon>Rhodothermales</taxon>
        <taxon>Rubricoccaceae</taxon>
        <taxon>Rubricoccus</taxon>
    </lineage>
</organism>
<dbReference type="InterPro" id="IPR057930">
    <property type="entry name" value="Antitoxin_put"/>
</dbReference>
<gene>
    <name evidence="1" type="ORF">BSZ36_12645</name>
</gene>
<dbReference type="Pfam" id="PF25734">
    <property type="entry name" value="RelB_like_antitoxin"/>
    <property type="match status" value="1"/>
</dbReference>
<comment type="caution">
    <text evidence="1">The sequence shown here is derived from an EMBL/GenBank/DDBJ whole genome shotgun (WGS) entry which is preliminary data.</text>
</comment>
<dbReference type="InParanoid" id="A0A259U1M8"/>
<dbReference type="RefSeq" id="WP_094549478.1">
    <property type="nucleotide sequence ID" value="NZ_MQWB01000001.1"/>
</dbReference>
<accession>A0A259U1M8</accession>
<dbReference type="Proteomes" id="UP000216446">
    <property type="component" value="Unassembled WGS sequence"/>
</dbReference>
<evidence type="ECO:0000313" key="2">
    <source>
        <dbReference type="Proteomes" id="UP000216446"/>
    </source>
</evidence>
<reference evidence="1 2" key="1">
    <citation type="submission" date="2016-11" db="EMBL/GenBank/DDBJ databases">
        <title>Study of marine rhodopsin-containing bacteria.</title>
        <authorList>
            <person name="Yoshizawa S."/>
            <person name="Kumagai Y."/>
            <person name="Kogure K."/>
        </authorList>
    </citation>
    <scope>NUCLEOTIDE SEQUENCE [LARGE SCALE GENOMIC DNA]</scope>
    <source>
        <strain evidence="1 2">SG-29</strain>
    </source>
</reference>
<evidence type="ECO:0000313" key="1">
    <source>
        <dbReference type="EMBL" id="OZC03757.1"/>
    </source>
</evidence>
<keyword evidence="2" id="KW-1185">Reference proteome</keyword>
<dbReference type="AlphaFoldDB" id="A0A259U1M8"/>
<proteinExistence type="predicted"/>
<name>A0A259U1M8_9BACT</name>
<dbReference type="EMBL" id="MQWB01000001">
    <property type="protein sequence ID" value="OZC03757.1"/>
    <property type="molecule type" value="Genomic_DNA"/>
</dbReference>
<protein>
    <submittedName>
        <fullName evidence="1">Uncharacterized protein</fullName>
    </submittedName>
</protein>
<sequence>MPVSTPDVEIDPDALKRAVTEALHENRDWLRDLVQEALETCAMDEAQREADVRSAATHRPLVLGGVRGDA</sequence>